<feature type="domain" description="VanZ-like" evidence="2">
    <location>
        <begin position="58"/>
        <end position="172"/>
    </location>
</feature>
<evidence type="ECO:0000256" key="1">
    <source>
        <dbReference type="SAM" id="Phobius"/>
    </source>
</evidence>
<keyword evidence="1" id="KW-0812">Transmembrane</keyword>
<organism evidence="3 4">
    <name type="scientific">Candidatus Kerfeldbacteria bacterium CG_4_10_14_0_8_um_filter_42_10</name>
    <dbReference type="NCBI Taxonomy" id="2014248"/>
    <lineage>
        <taxon>Bacteria</taxon>
        <taxon>Candidatus Kerfeldiibacteriota</taxon>
    </lineage>
</organism>
<protein>
    <recommendedName>
        <fullName evidence="2">VanZ-like domain-containing protein</fullName>
    </recommendedName>
</protein>
<feature type="transmembrane region" description="Helical" evidence="1">
    <location>
        <begin position="150"/>
        <end position="171"/>
    </location>
</feature>
<keyword evidence="1" id="KW-0472">Membrane</keyword>
<accession>A0A2M7RHT9</accession>
<feature type="transmembrane region" description="Helical" evidence="1">
    <location>
        <begin position="83"/>
        <end position="100"/>
    </location>
</feature>
<feature type="transmembrane region" description="Helical" evidence="1">
    <location>
        <begin position="46"/>
        <end position="63"/>
    </location>
</feature>
<gene>
    <name evidence="3" type="ORF">COY66_04525</name>
</gene>
<evidence type="ECO:0000313" key="4">
    <source>
        <dbReference type="Proteomes" id="UP000230779"/>
    </source>
</evidence>
<dbReference type="Proteomes" id="UP000230779">
    <property type="component" value="Unassembled WGS sequence"/>
</dbReference>
<name>A0A2M7RHT9_9BACT</name>
<comment type="caution">
    <text evidence="3">The sequence shown here is derived from an EMBL/GenBank/DDBJ whole genome shotgun (WGS) entry which is preliminary data.</text>
</comment>
<dbReference type="Pfam" id="PF04892">
    <property type="entry name" value="VanZ"/>
    <property type="match status" value="1"/>
</dbReference>
<dbReference type="InterPro" id="IPR006976">
    <property type="entry name" value="VanZ-like"/>
</dbReference>
<feature type="transmembrane region" description="Helical" evidence="1">
    <location>
        <begin position="12"/>
        <end position="34"/>
    </location>
</feature>
<keyword evidence="1" id="KW-1133">Transmembrane helix</keyword>
<dbReference type="EMBL" id="PFMD01000052">
    <property type="protein sequence ID" value="PIY96274.1"/>
    <property type="molecule type" value="Genomic_DNA"/>
</dbReference>
<reference evidence="3 4" key="1">
    <citation type="submission" date="2017-09" db="EMBL/GenBank/DDBJ databases">
        <title>Depth-based differentiation of microbial function through sediment-hosted aquifers and enrichment of novel symbionts in the deep terrestrial subsurface.</title>
        <authorList>
            <person name="Probst A.J."/>
            <person name="Ladd B."/>
            <person name="Jarett J.K."/>
            <person name="Geller-Mcgrath D.E."/>
            <person name="Sieber C.M."/>
            <person name="Emerson J.B."/>
            <person name="Anantharaman K."/>
            <person name="Thomas B.C."/>
            <person name="Malmstrom R."/>
            <person name="Stieglmeier M."/>
            <person name="Klingl A."/>
            <person name="Woyke T."/>
            <person name="Ryan C.M."/>
            <person name="Banfield J.F."/>
        </authorList>
    </citation>
    <scope>NUCLEOTIDE SEQUENCE [LARGE SCALE GENOMIC DNA]</scope>
    <source>
        <strain evidence="3">CG_4_10_14_0_8_um_filter_42_10</strain>
    </source>
</reference>
<evidence type="ECO:0000259" key="2">
    <source>
        <dbReference type="Pfam" id="PF04892"/>
    </source>
</evidence>
<dbReference type="NCBIfam" id="NF037970">
    <property type="entry name" value="vanZ_1"/>
    <property type="match status" value="1"/>
</dbReference>
<proteinExistence type="predicted"/>
<feature type="transmembrane region" description="Helical" evidence="1">
    <location>
        <begin position="120"/>
        <end position="138"/>
    </location>
</feature>
<dbReference type="AlphaFoldDB" id="A0A2M7RHT9"/>
<evidence type="ECO:0000313" key="3">
    <source>
        <dbReference type="EMBL" id="PIY96274.1"/>
    </source>
</evidence>
<sequence length="179" mass="20778">MGGFWLIFEKKILFLLFLFVINAGEFGQIILHDIMRIIMNRLQSFLFYYLPPLLWAGVIFYFSSLSDLKSALPGFFDLILRKIAHMTEFGILAVLCLRMFLLKKGKPLDLRKNLGPEKVYLKEAFITAFILSLLYSFTDEFHQSFVFGRTGALGDVLIDAMGIIIGIYLFMRWKLRVQN</sequence>